<dbReference type="Proteomes" id="UP000499080">
    <property type="component" value="Unassembled WGS sequence"/>
</dbReference>
<dbReference type="PANTHER" id="PTHR10380">
    <property type="entry name" value="CUTICLE PROTEIN"/>
    <property type="match status" value="1"/>
</dbReference>
<dbReference type="OrthoDB" id="6514991at2759"/>
<dbReference type="GO" id="GO:0008010">
    <property type="term" value="F:structural constituent of chitin-based larval cuticle"/>
    <property type="evidence" value="ECO:0007669"/>
    <property type="project" value="TreeGrafter"/>
</dbReference>
<dbReference type="InterPro" id="IPR050468">
    <property type="entry name" value="Cuticle_Struct_Prot"/>
</dbReference>
<feature type="region of interest" description="Disordered" evidence="3">
    <location>
        <begin position="26"/>
        <end position="54"/>
    </location>
</feature>
<feature type="region of interest" description="Disordered" evidence="3">
    <location>
        <begin position="80"/>
        <end position="101"/>
    </location>
</feature>
<evidence type="ECO:0000256" key="3">
    <source>
        <dbReference type="SAM" id="MobiDB-lite"/>
    </source>
</evidence>
<dbReference type="Pfam" id="PF00379">
    <property type="entry name" value="Chitin_bind_4"/>
    <property type="match status" value="1"/>
</dbReference>
<dbReference type="EMBL" id="BGPR01012602">
    <property type="protein sequence ID" value="GBN56842.1"/>
    <property type="molecule type" value="Genomic_DNA"/>
</dbReference>
<gene>
    <name evidence="4" type="primary">CU168_7</name>
    <name evidence="4" type="ORF">AVEN_22616_1</name>
</gene>
<dbReference type="GO" id="GO:0062129">
    <property type="term" value="C:chitin-based extracellular matrix"/>
    <property type="evidence" value="ECO:0007669"/>
    <property type="project" value="TreeGrafter"/>
</dbReference>
<accession>A0A4Y2Q0J2</accession>
<dbReference type="PROSITE" id="PS51155">
    <property type="entry name" value="CHIT_BIND_RR_2"/>
    <property type="match status" value="1"/>
</dbReference>
<dbReference type="AlphaFoldDB" id="A0A4Y2Q0J2"/>
<protein>
    <submittedName>
        <fullName evidence="4">Cuticle protein 16.8</fullName>
    </submittedName>
</protein>
<evidence type="ECO:0000313" key="4">
    <source>
        <dbReference type="EMBL" id="GBN56842.1"/>
    </source>
</evidence>
<keyword evidence="1 2" id="KW-0193">Cuticle</keyword>
<proteinExistence type="predicted"/>
<dbReference type="InterPro" id="IPR000618">
    <property type="entry name" value="Insect_cuticle"/>
</dbReference>
<keyword evidence="5" id="KW-1185">Reference proteome</keyword>
<comment type="caution">
    <text evidence="4">The sequence shown here is derived from an EMBL/GenBank/DDBJ whole genome shotgun (WGS) entry which is preliminary data.</text>
</comment>
<evidence type="ECO:0000313" key="5">
    <source>
        <dbReference type="Proteomes" id="UP000499080"/>
    </source>
</evidence>
<sequence length="101" mass="11596">MVEERHIADSQVVHVEEKPQPYIFGYEFQDEKGATQSRKEEGDDYGNKRGSYGYRDEHGIYRQVEYIADAHGFRAVVKTNEPGTVNENPADVQMHSEAAKY</sequence>
<name>A0A4Y2Q0J2_ARAVE</name>
<organism evidence="4 5">
    <name type="scientific">Araneus ventricosus</name>
    <name type="common">Orbweaver spider</name>
    <name type="synonym">Epeira ventricosa</name>
    <dbReference type="NCBI Taxonomy" id="182803"/>
    <lineage>
        <taxon>Eukaryota</taxon>
        <taxon>Metazoa</taxon>
        <taxon>Ecdysozoa</taxon>
        <taxon>Arthropoda</taxon>
        <taxon>Chelicerata</taxon>
        <taxon>Arachnida</taxon>
        <taxon>Araneae</taxon>
        <taxon>Araneomorphae</taxon>
        <taxon>Entelegynae</taxon>
        <taxon>Araneoidea</taxon>
        <taxon>Araneidae</taxon>
        <taxon>Araneus</taxon>
    </lineage>
</organism>
<dbReference type="PANTHER" id="PTHR10380:SF173">
    <property type="entry name" value="CUTICULAR PROTEIN 47EF, ISOFORM C-RELATED"/>
    <property type="match status" value="1"/>
</dbReference>
<reference evidence="4 5" key="1">
    <citation type="journal article" date="2019" name="Sci. Rep.">
        <title>Orb-weaving spider Araneus ventricosus genome elucidates the spidroin gene catalogue.</title>
        <authorList>
            <person name="Kono N."/>
            <person name="Nakamura H."/>
            <person name="Ohtoshi R."/>
            <person name="Moran D.A.P."/>
            <person name="Shinohara A."/>
            <person name="Yoshida Y."/>
            <person name="Fujiwara M."/>
            <person name="Mori M."/>
            <person name="Tomita M."/>
            <person name="Arakawa K."/>
        </authorList>
    </citation>
    <scope>NUCLEOTIDE SEQUENCE [LARGE SCALE GENOMIC DNA]</scope>
</reference>
<evidence type="ECO:0000256" key="1">
    <source>
        <dbReference type="ARBA" id="ARBA00022460"/>
    </source>
</evidence>
<evidence type="ECO:0000256" key="2">
    <source>
        <dbReference type="PROSITE-ProRule" id="PRU00497"/>
    </source>
</evidence>
<feature type="compositionally biased region" description="Basic and acidic residues" evidence="3">
    <location>
        <begin position="29"/>
        <end position="47"/>
    </location>
</feature>